<evidence type="ECO:0000256" key="4">
    <source>
        <dbReference type="ARBA" id="ARBA00022701"/>
    </source>
</evidence>
<evidence type="ECO:0000259" key="12">
    <source>
        <dbReference type="Pfam" id="PF00931"/>
    </source>
</evidence>
<dbReference type="GO" id="GO:0005871">
    <property type="term" value="C:kinesin complex"/>
    <property type="evidence" value="ECO:0007669"/>
    <property type="project" value="InterPro"/>
</dbReference>
<dbReference type="EMBL" id="KV417480">
    <property type="protein sequence ID" value="KZP34656.1"/>
    <property type="molecule type" value="Genomic_DNA"/>
</dbReference>
<organism evidence="13 14">
    <name type="scientific">Athelia psychrophila</name>
    <dbReference type="NCBI Taxonomy" id="1759441"/>
    <lineage>
        <taxon>Eukaryota</taxon>
        <taxon>Fungi</taxon>
        <taxon>Dikarya</taxon>
        <taxon>Basidiomycota</taxon>
        <taxon>Agaricomycotina</taxon>
        <taxon>Agaricomycetes</taxon>
        <taxon>Agaricomycetidae</taxon>
        <taxon>Atheliales</taxon>
        <taxon>Atheliaceae</taxon>
        <taxon>Athelia</taxon>
    </lineage>
</organism>
<evidence type="ECO:0000256" key="3">
    <source>
        <dbReference type="ARBA" id="ARBA00022490"/>
    </source>
</evidence>
<feature type="domain" description="NB-ARC" evidence="12">
    <location>
        <begin position="64"/>
        <end position="227"/>
    </location>
</feature>
<keyword evidence="4" id="KW-0493">Microtubule</keyword>
<dbReference type="InterPro" id="IPR002151">
    <property type="entry name" value="Kinesin_light"/>
</dbReference>
<accession>A0A166XCT9</accession>
<comment type="similarity">
    <text evidence="2">Belongs to the kinesin light chain family.</text>
</comment>
<keyword evidence="14" id="KW-1185">Reference proteome</keyword>
<dbReference type="InterPro" id="IPR019734">
    <property type="entry name" value="TPR_rpt"/>
</dbReference>
<evidence type="ECO:0000256" key="6">
    <source>
        <dbReference type="ARBA" id="ARBA00022803"/>
    </source>
</evidence>
<dbReference type="PANTHER" id="PTHR45783">
    <property type="entry name" value="KINESIN LIGHT CHAIN"/>
    <property type="match status" value="1"/>
</dbReference>
<dbReference type="Pfam" id="PF13374">
    <property type="entry name" value="TPR_10"/>
    <property type="match status" value="1"/>
</dbReference>
<gene>
    <name evidence="13" type="ORF">FIBSPDRAFT_810048</name>
</gene>
<dbReference type="SMART" id="SM00028">
    <property type="entry name" value="TPR"/>
    <property type="match status" value="7"/>
</dbReference>
<evidence type="ECO:0000256" key="10">
    <source>
        <dbReference type="PROSITE-ProRule" id="PRU00339"/>
    </source>
</evidence>
<evidence type="ECO:0000256" key="2">
    <source>
        <dbReference type="ARBA" id="ARBA00009622"/>
    </source>
</evidence>
<sequence>MSHNSKDQPRTAETSFPNITNVHGDIHYYYEPPSPLLPLNDAPIDRISTCFTGRKSELDSVSTFFNTLQSDMPTRFVIWGMPGLGKSQLALQYANLAFTMGVYSHVFFVSASTVEKLCQGLAQILGVLNHADRNHPDQAVQIAAVRLWFEQSDRRWLLIIDNVTAESAQFLREHLPRRNANGSILITTRTRHVAEFVANAAGQEYPIFELKALSKADSVSLLLKKAGIQASASANLESAEKLVNRMGSLPLAIEQAGSYMKRSGLKDINQLQRMFDERGFNEMISWDNNLTTYQETSVLASITIQLQKLDEIDPDAHKLLKTLAFFDPEGIPFDILLLGARSISDRLENSSEQSLTVSPPPKRQVSAISRLWKKLKGKRRRELVTYIPAAMDPTGPLEAVPADLGALIELLCSKDRLRAVLRHLEDLAIAQPLYADKPSLHIHNLIQWVLQQRTLVRHEEGYRAIAIALLCNAFQTIDDPEEPHSWAQCEIFVPHFTALGTQDNTYPIISEEYTYPMISEEYMDANGSLANYLSSRGRYSEAETVLGRVLANRRRLLSSDNMQIFYAMDSLARVYYKQGRYPEAESLFMQVLAAAEKQLGADHPNTLATVDELALLYVSQRRFDEAEISYARALAGKEKQLGPDHPSTLTTVNNLAGLYVSQKKFDEAKSLYMRALAGFEKQLGADHLSTLTTVNNLAGLYVSQGKFDQAESLYARALAGFEKQLGVDHPDTLATVNEFAFLYQSQGRFDEAESFYARALAGKEKQLEANHPDTLATMNQLALLYENQGKFDEAKSLYARALAGKEKQLDADHPSTRATSNNHRLLLYTSQVSGPTQSELEVEEARSGLEKRDLRLEDKAEIVAKAEIQTHPEGGYVSSPSSSARSASQNVAGTIPDKPPAPLSHWIDLYDIEDTEAEPLIRQNVLIPVPEEPPVPVSHWIQLPPIEDTEAEPVPLIHENELIPEKPPVPLSHWIDLRPIEDYGGFVPEVTPEPASVSLELNPVEDTSVPEIPPSPAEVTLGLLRDTQDPAA</sequence>
<dbReference type="GO" id="GO:0019894">
    <property type="term" value="F:kinesin binding"/>
    <property type="evidence" value="ECO:0007669"/>
    <property type="project" value="TreeGrafter"/>
</dbReference>
<evidence type="ECO:0000256" key="9">
    <source>
        <dbReference type="ARBA" id="ARBA00023212"/>
    </source>
</evidence>
<dbReference type="PROSITE" id="PS50005">
    <property type="entry name" value="TPR"/>
    <property type="match status" value="1"/>
</dbReference>
<dbReference type="OrthoDB" id="10260758at2759"/>
<feature type="region of interest" description="Disordered" evidence="11">
    <location>
        <begin position="872"/>
        <end position="898"/>
    </location>
</feature>
<feature type="compositionally biased region" description="Low complexity" evidence="11">
    <location>
        <begin position="878"/>
        <end position="888"/>
    </location>
</feature>
<keyword evidence="5" id="KW-0677">Repeat</keyword>
<dbReference type="STRING" id="436010.A0A166XCT9"/>
<dbReference type="GO" id="GO:0005874">
    <property type="term" value="C:microtubule"/>
    <property type="evidence" value="ECO:0007669"/>
    <property type="project" value="UniProtKB-KW"/>
</dbReference>
<dbReference type="SUPFAM" id="SSF52540">
    <property type="entry name" value="P-loop containing nucleoside triphosphate hydrolases"/>
    <property type="match status" value="1"/>
</dbReference>
<evidence type="ECO:0000256" key="1">
    <source>
        <dbReference type="ARBA" id="ARBA00004245"/>
    </source>
</evidence>
<keyword evidence="9" id="KW-0206">Cytoskeleton</keyword>
<evidence type="ECO:0000256" key="7">
    <source>
        <dbReference type="ARBA" id="ARBA00023054"/>
    </source>
</evidence>
<dbReference type="PANTHER" id="PTHR45783:SF3">
    <property type="entry name" value="KINESIN LIGHT CHAIN"/>
    <property type="match status" value="1"/>
</dbReference>
<dbReference type="InterPro" id="IPR011990">
    <property type="entry name" value="TPR-like_helical_dom_sf"/>
</dbReference>
<dbReference type="InterPro" id="IPR027417">
    <property type="entry name" value="P-loop_NTPase"/>
</dbReference>
<reference evidence="13 14" key="1">
    <citation type="journal article" date="2016" name="Mol. Biol. Evol.">
        <title>Comparative Genomics of Early-Diverging Mushroom-Forming Fungi Provides Insights into the Origins of Lignocellulose Decay Capabilities.</title>
        <authorList>
            <person name="Nagy L.G."/>
            <person name="Riley R."/>
            <person name="Tritt A."/>
            <person name="Adam C."/>
            <person name="Daum C."/>
            <person name="Floudas D."/>
            <person name="Sun H."/>
            <person name="Yadav J.S."/>
            <person name="Pangilinan J."/>
            <person name="Larsson K.H."/>
            <person name="Matsuura K."/>
            <person name="Barry K."/>
            <person name="Labutti K."/>
            <person name="Kuo R."/>
            <person name="Ohm R.A."/>
            <person name="Bhattacharya S.S."/>
            <person name="Shirouzu T."/>
            <person name="Yoshinaga Y."/>
            <person name="Martin F.M."/>
            <person name="Grigoriev I.V."/>
            <person name="Hibbett D.S."/>
        </authorList>
    </citation>
    <scope>NUCLEOTIDE SEQUENCE [LARGE SCALE GENOMIC DNA]</scope>
    <source>
        <strain evidence="13 14">CBS 109695</strain>
    </source>
</reference>
<dbReference type="Gene3D" id="1.25.40.10">
    <property type="entry name" value="Tetratricopeptide repeat domain"/>
    <property type="match status" value="2"/>
</dbReference>
<dbReference type="Pfam" id="PF00931">
    <property type="entry name" value="NB-ARC"/>
    <property type="match status" value="1"/>
</dbReference>
<evidence type="ECO:0000313" key="14">
    <source>
        <dbReference type="Proteomes" id="UP000076532"/>
    </source>
</evidence>
<feature type="region of interest" description="Disordered" evidence="11">
    <location>
        <begin position="1005"/>
        <end position="1032"/>
    </location>
</feature>
<dbReference type="Gene3D" id="3.40.50.300">
    <property type="entry name" value="P-loop containing nucleotide triphosphate hydrolases"/>
    <property type="match status" value="1"/>
</dbReference>
<dbReference type="GO" id="GO:0005737">
    <property type="term" value="C:cytoplasm"/>
    <property type="evidence" value="ECO:0007669"/>
    <property type="project" value="TreeGrafter"/>
</dbReference>
<name>A0A166XCT9_9AGAM</name>
<keyword evidence="7" id="KW-0175">Coiled coil</keyword>
<keyword evidence="3" id="KW-0963">Cytoplasm</keyword>
<dbReference type="InterPro" id="IPR002182">
    <property type="entry name" value="NB-ARC"/>
</dbReference>
<dbReference type="GO" id="GO:0007018">
    <property type="term" value="P:microtubule-based movement"/>
    <property type="evidence" value="ECO:0007669"/>
    <property type="project" value="TreeGrafter"/>
</dbReference>
<dbReference type="Proteomes" id="UP000076532">
    <property type="component" value="Unassembled WGS sequence"/>
</dbReference>
<keyword evidence="6 10" id="KW-0802">TPR repeat</keyword>
<comment type="subcellular location">
    <subcellularLocation>
        <location evidence="1">Cytoplasm</location>
        <location evidence="1">Cytoskeleton</location>
    </subcellularLocation>
</comment>
<evidence type="ECO:0000313" key="13">
    <source>
        <dbReference type="EMBL" id="KZP34656.1"/>
    </source>
</evidence>
<keyword evidence="8" id="KW-0505">Motor protein</keyword>
<dbReference type="PRINTS" id="PR00381">
    <property type="entry name" value="KINESINLIGHT"/>
</dbReference>
<evidence type="ECO:0000256" key="5">
    <source>
        <dbReference type="ARBA" id="ARBA00022737"/>
    </source>
</evidence>
<proteinExistence type="inferred from homology"/>
<evidence type="ECO:0000256" key="8">
    <source>
        <dbReference type="ARBA" id="ARBA00023175"/>
    </source>
</evidence>
<feature type="repeat" description="TPR" evidence="10">
    <location>
        <begin position="775"/>
        <end position="808"/>
    </location>
</feature>
<dbReference type="GO" id="GO:0043531">
    <property type="term" value="F:ADP binding"/>
    <property type="evidence" value="ECO:0007669"/>
    <property type="project" value="InterPro"/>
</dbReference>
<evidence type="ECO:0000256" key="11">
    <source>
        <dbReference type="SAM" id="MobiDB-lite"/>
    </source>
</evidence>
<dbReference type="SUPFAM" id="SSF48452">
    <property type="entry name" value="TPR-like"/>
    <property type="match status" value="3"/>
</dbReference>
<dbReference type="Pfam" id="PF13424">
    <property type="entry name" value="TPR_12"/>
    <property type="match status" value="3"/>
</dbReference>
<protein>
    <recommendedName>
        <fullName evidence="12">NB-ARC domain-containing protein</fullName>
    </recommendedName>
</protein>
<dbReference type="AlphaFoldDB" id="A0A166XCT9"/>